<keyword evidence="4" id="KW-1185">Reference proteome</keyword>
<protein>
    <submittedName>
        <fullName evidence="1">Uncharacterized protein</fullName>
    </submittedName>
</protein>
<dbReference type="EMBL" id="FNXB01000019">
    <property type="protein sequence ID" value="SEI02085.1"/>
    <property type="molecule type" value="Genomic_DNA"/>
</dbReference>
<evidence type="ECO:0000313" key="2">
    <source>
        <dbReference type="EMBL" id="SEO37655.1"/>
    </source>
</evidence>
<gene>
    <name evidence="1" type="ORF">RTCCBAU85039_3756</name>
    <name evidence="2" type="ORF">SAMN05216228_101649</name>
</gene>
<reference evidence="3" key="3">
    <citation type="submission" date="2016-10" db="EMBL/GenBank/DDBJ databases">
        <authorList>
            <person name="Wibberg D."/>
        </authorList>
    </citation>
    <scope>NUCLEOTIDE SEQUENCE [LARGE SCALE GENOMIC DNA]</scope>
</reference>
<name>A0A1H8P6V5_9HYPH</name>
<evidence type="ECO:0000313" key="4">
    <source>
        <dbReference type="Proteomes" id="UP000198939"/>
    </source>
</evidence>
<reference evidence="2 4" key="2">
    <citation type="submission" date="2016-10" db="EMBL/GenBank/DDBJ databases">
        <authorList>
            <person name="Varghese N."/>
            <person name="Submissions S."/>
        </authorList>
    </citation>
    <scope>NUCLEOTIDE SEQUENCE [LARGE SCALE GENOMIC DNA]</scope>
    <source>
        <strain evidence="2 4">CGMCC 1.7071</strain>
    </source>
</reference>
<reference evidence="1" key="1">
    <citation type="submission" date="2016-10" db="EMBL/GenBank/DDBJ databases">
        <authorList>
            <person name="de Groot N.N."/>
        </authorList>
    </citation>
    <scope>NUCLEOTIDE SEQUENCE [LARGE SCALE GENOMIC DNA]</scope>
    <source>
        <strain evidence="1">CCBAU85039</strain>
    </source>
</reference>
<dbReference type="OrthoDB" id="8397560at2"/>
<evidence type="ECO:0000313" key="1">
    <source>
        <dbReference type="EMBL" id="SEI02085.1"/>
    </source>
</evidence>
<dbReference type="RefSeq" id="WP_072377622.1">
    <property type="nucleotide sequence ID" value="NZ_FNXB01000019.1"/>
</dbReference>
<organism evidence="1 3">
    <name type="scientific">Rhizobium tibeticum</name>
    <dbReference type="NCBI Taxonomy" id="501024"/>
    <lineage>
        <taxon>Bacteria</taxon>
        <taxon>Pseudomonadati</taxon>
        <taxon>Pseudomonadota</taxon>
        <taxon>Alphaproteobacteria</taxon>
        <taxon>Hyphomicrobiales</taxon>
        <taxon>Rhizobiaceae</taxon>
        <taxon>Rhizobium/Agrobacterium group</taxon>
        <taxon>Rhizobium</taxon>
    </lineage>
</organism>
<dbReference type="AlphaFoldDB" id="A0A1H8P6V5"/>
<sequence>MRSFISLLEAAVVAAGSPVASDDGKGYERAQAVCSFLENTGLNGNCSVDAGQTIIEVSLAGQYDSPADCPKVVDMLRAHGFQLGPNWELRIKASIKDEPEIMECGLAPVKQ</sequence>
<dbReference type="EMBL" id="FOCV01000016">
    <property type="protein sequence ID" value="SEO37655.1"/>
    <property type="molecule type" value="Genomic_DNA"/>
</dbReference>
<dbReference type="Proteomes" id="UP000183063">
    <property type="component" value="Unassembled WGS sequence"/>
</dbReference>
<evidence type="ECO:0000313" key="3">
    <source>
        <dbReference type="Proteomes" id="UP000183063"/>
    </source>
</evidence>
<proteinExistence type="predicted"/>
<dbReference type="Proteomes" id="UP000198939">
    <property type="component" value="Unassembled WGS sequence"/>
</dbReference>
<accession>A0A1H8P6V5</accession>